<evidence type="ECO:0000256" key="5">
    <source>
        <dbReference type="ARBA" id="ARBA00030001"/>
    </source>
</evidence>
<dbReference type="OrthoDB" id="5382920at2"/>
<dbReference type="Proteomes" id="UP000006791">
    <property type="component" value="Chromosome 1"/>
</dbReference>
<dbReference type="HOGENOM" id="CLU_1873194_0_0_0"/>
<keyword evidence="3" id="KW-0963">Cytoplasm</keyword>
<dbReference type="InterPro" id="IPR023101">
    <property type="entry name" value="AF1862-like_dom_sf"/>
</dbReference>
<evidence type="ECO:0000313" key="6">
    <source>
        <dbReference type="EMBL" id="AEP10944.1"/>
    </source>
</evidence>
<evidence type="ECO:0000256" key="1">
    <source>
        <dbReference type="ARBA" id="ARBA00004496"/>
    </source>
</evidence>
<dbReference type="GO" id="GO:0051607">
    <property type="term" value="P:defense response to virus"/>
    <property type="evidence" value="ECO:0007669"/>
    <property type="project" value="UniProtKB-KW"/>
</dbReference>
<dbReference type="Gene3D" id="1.10.520.30">
    <property type="entry name" value="AF1862-like domain"/>
    <property type="match status" value="1"/>
</dbReference>
<dbReference type="STRING" id="981222.Cabther_A0171"/>
<keyword evidence="7" id="KW-1185">Reference proteome</keyword>
<evidence type="ECO:0000256" key="4">
    <source>
        <dbReference type="ARBA" id="ARBA00023118"/>
    </source>
</evidence>
<dbReference type="Pfam" id="PF09701">
    <property type="entry name" value="Cas_Cmr5"/>
    <property type="match status" value="1"/>
</dbReference>
<keyword evidence="4" id="KW-0051">Antiviral defense</keyword>
<accession>G2LGI4</accession>
<reference evidence="6 7" key="1">
    <citation type="journal article" date="2012" name="Environ. Microbiol.">
        <title>Complete genome of Candidatus Chloracidobacterium thermophilum, a chlorophyll-based photoheterotroph belonging to the phylum Acidobacteria.</title>
        <authorList>
            <person name="Garcia Costas A.M."/>
            <person name="Liu Z."/>
            <person name="Tomsho L.P."/>
            <person name="Schuster S.C."/>
            <person name="Ward D.M."/>
            <person name="Bryant D.A."/>
        </authorList>
    </citation>
    <scope>NUCLEOTIDE SEQUENCE [LARGE SCALE GENOMIC DNA]</scope>
    <source>
        <strain evidence="6 7">B</strain>
    </source>
</reference>
<dbReference type="AlphaFoldDB" id="G2LGI4"/>
<evidence type="ECO:0000256" key="3">
    <source>
        <dbReference type="ARBA" id="ARBA00022490"/>
    </source>
</evidence>
<dbReference type="InterPro" id="IPR010160">
    <property type="entry name" value="CRISPR-assoc_prot_Cmr5"/>
</dbReference>
<name>G2LGI4_CHLTF</name>
<dbReference type="EMBL" id="CP002514">
    <property type="protein sequence ID" value="AEP10944.1"/>
    <property type="molecule type" value="Genomic_DNA"/>
</dbReference>
<evidence type="ECO:0000256" key="2">
    <source>
        <dbReference type="ARBA" id="ARBA00006161"/>
    </source>
</evidence>
<proteinExistence type="inferred from homology"/>
<organism evidence="6 7">
    <name type="scientific">Chloracidobacterium thermophilum (strain B)</name>
    <dbReference type="NCBI Taxonomy" id="981222"/>
    <lineage>
        <taxon>Bacteria</taxon>
        <taxon>Pseudomonadati</taxon>
        <taxon>Acidobacteriota</taxon>
        <taxon>Terriglobia</taxon>
        <taxon>Terriglobales</taxon>
        <taxon>Acidobacteriaceae</taxon>
        <taxon>Chloracidobacterium</taxon>
    </lineage>
</organism>
<evidence type="ECO:0000313" key="7">
    <source>
        <dbReference type="Proteomes" id="UP000006791"/>
    </source>
</evidence>
<dbReference type="RefSeq" id="WP_014098682.1">
    <property type="nucleotide sequence ID" value="NC_016024.1"/>
</dbReference>
<comment type="similarity">
    <text evidence="2">Belongs to the CRISPR system Cmr5 family.</text>
</comment>
<protein>
    <recommendedName>
        <fullName evidence="5">CRISPR type III-B/RAMP module-associated protein Cmr5</fullName>
    </recommendedName>
</protein>
<dbReference type="GO" id="GO:0005737">
    <property type="term" value="C:cytoplasm"/>
    <property type="evidence" value="ECO:0007669"/>
    <property type="project" value="UniProtKB-SubCell"/>
</dbReference>
<comment type="subcellular location">
    <subcellularLocation>
        <location evidence="1">Cytoplasm</location>
    </subcellularLocation>
</comment>
<sequence>MAATAEKRLFRDQQRALYAYTVVGQVPKDAQKDYKIAVNDFGANILRSGLCAAIAAVQRLGKQGTLLLEHVAGAEVIGLEDVTAENLAQRVRELDADAYMIATRDMLQVAMWLKRAVQATFE</sequence>
<dbReference type="SUPFAM" id="SSF158568">
    <property type="entry name" value="AF1862-like"/>
    <property type="match status" value="1"/>
</dbReference>
<dbReference type="KEGG" id="ctm:Cabther_A0171"/>
<gene>
    <name evidence="6" type="ordered locus">Cabther_A0171</name>
</gene>